<organism evidence="1 2">
    <name type="scientific">Roseomonas fluvialis</name>
    <dbReference type="NCBI Taxonomy" id="1750527"/>
    <lineage>
        <taxon>Bacteria</taxon>
        <taxon>Pseudomonadati</taxon>
        <taxon>Pseudomonadota</taxon>
        <taxon>Alphaproteobacteria</taxon>
        <taxon>Acetobacterales</taxon>
        <taxon>Roseomonadaceae</taxon>
        <taxon>Roseomonas</taxon>
    </lineage>
</organism>
<keyword evidence="2" id="KW-1185">Reference proteome</keyword>
<evidence type="ECO:0000313" key="1">
    <source>
        <dbReference type="EMBL" id="BDG71770.1"/>
    </source>
</evidence>
<accession>A0ABM7Y1S6</accession>
<name>A0ABM7Y1S6_9PROT</name>
<dbReference type="EMBL" id="AP025637">
    <property type="protein sequence ID" value="BDG71770.1"/>
    <property type="molecule type" value="Genomic_DNA"/>
</dbReference>
<dbReference type="Proteomes" id="UP000831327">
    <property type="component" value="Chromosome"/>
</dbReference>
<sequence length="68" mass="7197">MNQVVTGMFLRERSSASRGVTEPSVRPIAAAAAAIERCLAQAHEVGDTEAVRLLHAVSALLVVSPKTR</sequence>
<gene>
    <name evidence="1" type="ORF">Rmf_16990</name>
</gene>
<proteinExistence type="predicted"/>
<reference evidence="1 2" key="1">
    <citation type="journal article" date="2016" name="Microbes Environ.">
        <title>Phylogenetically diverse aerobic anoxygenic phototrophic bacteria isolated from epilithic biofilms in Tama river, Japan.</title>
        <authorList>
            <person name="Hirose S."/>
            <person name="Matsuura K."/>
            <person name="Haruta S."/>
        </authorList>
    </citation>
    <scope>NUCLEOTIDE SEQUENCE [LARGE SCALE GENOMIC DNA]</scope>
    <source>
        <strain evidence="1 2">S08</strain>
    </source>
</reference>
<protein>
    <submittedName>
        <fullName evidence="1">Uncharacterized protein</fullName>
    </submittedName>
</protein>
<dbReference type="RefSeq" id="WP_244459001.1">
    <property type="nucleotide sequence ID" value="NZ_AP025637.1"/>
</dbReference>
<evidence type="ECO:0000313" key="2">
    <source>
        <dbReference type="Proteomes" id="UP000831327"/>
    </source>
</evidence>